<proteinExistence type="predicted"/>
<gene>
    <name evidence="1" type="ordered locus">Oter_2909</name>
</gene>
<evidence type="ECO:0000313" key="2">
    <source>
        <dbReference type="Proteomes" id="UP000007013"/>
    </source>
</evidence>
<dbReference type="Proteomes" id="UP000007013">
    <property type="component" value="Chromosome"/>
</dbReference>
<dbReference type="STRING" id="452637.Oter_2909"/>
<organism evidence="1 2">
    <name type="scientific">Opitutus terrae (strain DSM 11246 / JCM 15787 / PB90-1)</name>
    <dbReference type="NCBI Taxonomy" id="452637"/>
    <lineage>
        <taxon>Bacteria</taxon>
        <taxon>Pseudomonadati</taxon>
        <taxon>Verrucomicrobiota</taxon>
        <taxon>Opitutia</taxon>
        <taxon>Opitutales</taxon>
        <taxon>Opitutaceae</taxon>
        <taxon>Opitutus</taxon>
    </lineage>
</organism>
<dbReference type="SUPFAM" id="SSF53590">
    <property type="entry name" value="Nucleoside hydrolase"/>
    <property type="match status" value="1"/>
</dbReference>
<sequence length="395" mass="42970">MWRHRPIARLFLAAGVIGLLSSMFAVPCQQAGRIPLIHLTDLYDPPQDPDDHIDLATIVALPEFDLQGVVLDVTDRFLVPAPIGYDIARAPGLESVARLGRIVGRTIPVAVGPRHPLRNPNDTAADRPPSEQVGIAFLLELLERSPQPVMISVVGSARALAAAYNRNPQLVRAKTRAVLLNAGSTAGVKREWNVGLDVHAYVALWRSNLPLRWYPCATDRGAFDPAHVHGTFWRATHARLFAGLSEPMREWFREAMLATPRLAGGADGGARAGEVTWEQELAQERNLWATISLTMAAGRVLARTHDGWRFVTASEVIGQETWPVRLDSIRAEVDPAGVVTWHTVPRADTTTMLFARQPGGGYGVAMAEALNALLCSIGRPTEGERATQVSGTPKS</sequence>
<name>B1ZY41_OPITP</name>
<dbReference type="HOGENOM" id="CLU_771135_0_0_0"/>
<dbReference type="EMBL" id="CP001032">
    <property type="protein sequence ID" value="ACB76190.1"/>
    <property type="molecule type" value="Genomic_DNA"/>
</dbReference>
<protein>
    <recommendedName>
        <fullName evidence="3">Inosine/uridine-preferring nucleoside hydrolase</fullName>
    </recommendedName>
</protein>
<dbReference type="Gene3D" id="3.90.245.10">
    <property type="entry name" value="Ribonucleoside hydrolase-like"/>
    <property type="match status" value="1"/>
</dbReference>
<dbReference type="GO" id="GO:0016799">
    <property type="term" value="F:hydrolase activity, hydrolyzing N-glycosyl compounds"/>
    <property type="evidence" value="ECO:0007669"/>
    <property type="project" value="InterPro"/>
</dbReference>
<keyword evidence="2" id="KW-1185">Reference proteome</keyword>
<dbReference type="AlphaFoldDB" id="B1ZY41"/>
<accession>B1ZY41</accession>
<dbReference type="eggNOG" id="COG1957">
    <property type="taxonomic scope" value="Bacteria"/>
</dbReference>
<dbReference type="KEGG" id="ote:Oter_2909"/>
<dbReference type="InterPro" id="IPR036452">
    <property type="entry name" value="Ribo_hydro-like"/>
</dbReference>
<evidence type="ECO:0008006" key="3">
    <source>
        <dbReference type="Google" id="ProtNLM"/>
    </source>
</evidence>
<reference evidence="1 2" key="1">
    <citation type="journal article" date="2011" name="J. Bacteriol.">
        <title>Genome sequence of the verrucomicrobium Opitutus terrae PB90-1, an abundant inhabitant of rice paddy soil ecosystems.</title>
        <authorList>
            <person name="van Passel M.W."/>
            <person name="Kant R."/>
            <person name="Palva A."/>
            <person name="Copeland A."/>
            <person name="Lucas S."/>
            <person name="Lapidus A."/>
            <person name="Glavina del Rio T."/>
            <person name="Pitluck S."/>
            <person name="Goltsman E."/>
            <person name="Clum A."/>
            <person name="Sun H."/>
            <person name="Schmutz J."/>
            <person name="Larimer F.W."/>
            <person name="Land M.L."/>
            <person name="Hauser L."/>
            <person name="Kyrpides N."/>
            <person name="Mikhailova N."/>
            <person name="Richardson P.P."/>
            <person name="Janssen P.H."/>
            <person name="de Vos W.M."/>
            <person name="Smidt H."/>
        </authorList>
    </citation>
    <scope>NUCLEOTIDE SEQUENCE [LARGE SCALE GENOMIC DNA]</scope>
    <source>
        <strain evidence="2">DSM 11246 / JCM 15787 / PB90-1</strain>
    </source>
</reference>
<evidence type="ECO:0000313" key="1">
    <source>
        <dbReference type="EMBL" id="ACB76190.1"/>
    </source>
</evidence>